<dbReference type="Proteomes" id="UP000192472">
    <property type="component" value="Unassembled WGS sequence"/>
</dbReference>
<evidence type="ECO:0000313" key="6">
    <source>
        <dbReference type="Proteomes" id="UP000192472"/>
    </source>
</evidence>
<dbReference type="PROSITE" id="PS50082">
    <property type="entry name" value="WD_REPEATS_2"/>
    <property type="match status" value="3"/>
</dbReference>
<dbReference type="InterPro" id="IPR036322">
    <property type="entry name" value="WD40_repeat_dom_sf"/>
</dbReference>
<accession>A0A1W2GQN5</accession>
<feature type="repeat" description="WD" evidence="3">
    <location>
        <begin position="114"/>
        <end position="146"/>
    </location>
</feature>
<feature type="repeat" description="WD" evidence="3">
    <location>
        <begin position="327"/>
        <end position="360"/>
    </location>
</feature>
<keyword evidence="6" id="KW-1185">Reference proteome</keyword>
<dbReference type="Pfam" id="PF00400">
    <property type="entry name" value="WD40"/>
    <property type="match status" value="3"/>
</dbReference>
<dbReference type="AlphaFoldDB" id="A0A1W2GQN5"/>
<organism evidence="5 6">
    <name type="scientific">Reichenbachiella faecimaris</name>
    <dbReference type="NCBI Taxonomy" id="692418"/>
    <lineage>
        <taxon>Bacteria</taxon>
        <taxon>Pseudomonadati</taxon>
        <taxon>Bacteroidota</taxon>
        <taxon>Cytophagia</taxon>
        <taxon>Cytophagales</taxon>
        <taxon>Reichenbachiellaceae</taxon>
        <taxon>Reichenbachiella</taxon>
    </lineage>
</organism>
<dbReference type="InterPro" id="IPR001680">
    <property type="entry name" value="WD40_rpt"/>
</dbReference>
<dbReference type="STRING" id="692418.SAMN04488029_3920"/>
<feature type="repeat" description="WD" evidence="3">
    <location>
        <begin position="370"/>
        <end position="404"/>
    </location>
</feature>
<dbReference type="SMART" id="SM00320">
    <property type="entry name" value="WD40"/>
    <property type="match status" value="5"/>
</dbReference>
<dbReference type="PROSITE" id="PS50294">
    <property type="entry name" value="WD_REPEATS_REGION"/>
    <property type="match status" value="3"/>
</dbReference>
<reference evidence="5 6" key="1">
    <citation type="submission" date="2017-04" db="EMBL/GenBank/DDBJ databases">
        <authorList>
            <person name="Afonso C.L."/>
            <person name="Miller P.J."/>
            <person name="Scott M.A."/>
            <person name="Spackman E."/>
            <person name="Goraichik I."/>
            <person name="Dimitrov K.M."/>
            <person name="Suarez D.L."/>
            <person name="Swayne D.E."/>
        </authorList>
    </citation>
    <scope>NUCLEOTIDE SEQUENCE [LARGE SCALE GENOMIC DNA]</scope>
    <source>
        <strain evidence="5 6">DSM 26133</strain>
    </source>
</reference>
<dbReference type="InterPro" id="IPR020472">
    <property type="entry name" value="WD40_PAC1"/>
</dbReference>
<dbReference type="InterPro" id="IPR019775">
    <property type="entry name" value="WD40_repeat_CS"/>
</dbReference>
<keyword evidence="4" id="KW-0732">Signal</keyword>
<dbReference type="PROSITE" id="PS00678">
    <property type="entry name" value="WD_REPEATS_1"/>
    <property type="match status" value="1"/>
</dbReference>
<feature type="chain" id="PRO_5013297775" evidence="4">
    <location>
        <begin position="20"/>
        <end position="447"/>
    </location>
</feature>
<dbReference type="OrthoDB" id="1090410at2"/>
<dbReference type="EMBL" id="FWYF01000005">
    <property type="protein sequence ID" value="SMD38874.1"/>
    <property type="molecule type" value="Genomic_DNA"/>
</dbReference>
<protein>
    <submittedName>
        <fullName evidence="5">WD domain-containing protein, G-beta repeat-containing protein</fullName>
    </submittedName>
</protein>
<dbReference type="PANTHER" id="PTHR19848:SF8">
    <property type="entry name" value="F-BOX AND WD REPEAT DOMAIN CONTAINING 7"/>
    <property type="match status" value="1"/>
</dbReference>
<dbReference type="InterPro" id="IPR015943">
    <property type="entry name" value="WD40/YVTN_repeat-like_dom_sf"/>
</dbReference>
<evidence type="ECO:0000256" key="1">
    <source>
        <dbReference type="ARBA" id="ARBA00022574"/>
    </source>
</evidence>
<keyword evidence="1 3" id="KW-0853">WD repeat</keyword>
<name>A0A1W2GQN5_REIFA</name>
<evidence type="ECO:0000256" key="3">
    <source>
        <dbReference type="PROSITE-ProRule" id="PRU00221"/>
    </source>
</evidence>
<proteinExistence type="predicted"/>
<dbReference type="PANTHER" id="PTHR19848">
    <property type="entry name" value="WD40 REPEAT PROTEIN"/>
    <property type="match status" value="1"/>
</dbReference>
<dbReference type="Gene3D" id="2.130.10.10">
    <property type="entry name" value="YVTN repeat-like/Quinoprotein amine dehydrogenase"/>
    <property type="match status" value="2"/>
</dbReference>
<sequence length="447" mass="51644">MKFTLTLLLTQFIFLVAIAQPDNERQLQLKIDSLNELVVSLETTELIQSMSQRSILTPLYFKDRKSLTARQAYNFWIKNSASKFISHLNVYSALYDANKYYEYDSAENTFYNHILEHDEMVTSIVYGTESNIFYSASSDGKILKWDETKIDQQPILLFRDRYLYRSIDLSSDGQWLLALTKENGVLIISTQDQNLNKNEVKFSHVSQDTENAQAAIFLPNELNYLTVNKQGHIKIKGYELDSVKGKTEYEVRALAVDVEKSEIYAGTIKGVVQVWNERFENSYLDIPETFAVNVLAVSADHKLLAIGREKGDAIIWHLEEKRIVRIISGHQSAITAIDFSPDNERILTASRDGTVRVWDIFDSKKFPIVLDDHNDWVMTACFDQSGEKIITGSKDKTIRIFNLDFEWMADRLCKYITRNMTPEEWQDYVGHNFPYEETCPSPLKPNR</sequence>
<dbReference type="RefSeq" id="WP_084374543.1">
    <property type="nucleotide sequence ID" value="NZ_FWYF01000005.1"/>
</dbReference>
<evidence type="ECO:0000256" key="2">
    <source>
        <dbReference type="ARBA" id="ARBA00022737"/>
    </source>
</evidence>
<evidence type="ECO:0000256" key="4">
    <source>
        <dbReference type="SAM" id="SignalP"/>
    </source>
</evidence>
<gene>
    <name evidence="5" type="ORF">SAMN04488029_3920</name>
</gene>
<evidence type="ECO:0000313" key="5">
    <source>
        <dbReference type="EMBL" id="SMD38874.1"/>
    </source>
</evidence>
<keyword evidence="2" id="KW-0677">Repeat</keyword>
<feature type="signal peptide" evidence="4">
    <location>
        <begin position="1"/>
        <end position="19"/>
    </location>
</feature>
<dbReference type="PRINTS" id="PR00320">
    <property type="entry name" value="GPROTEINBRPT"/>
</dbReference>
<dbReference type="SUPFAM" id="SSF50978">
    <property type="entry name" value="WD40 repeat-like"/>
    <property type="match status" value="1"/>
</dbReference>